<dbReference type="PANTHER" id="PTHR46558">
    <property type="entry name" value="TRACRIPTIONAL REGULATORY PROTEIN-RELATED-RELATED"/>
    <property type="match status" value="1"/>
</dbReference>
<evidence type="ECO:0000313" key="4">
    <source>
        <dbReference type="EMBL" id="MBO8479350.1"/>
    </source>
</evidence>
<dbReference type="SUPFAM" id="SSF47413">
    <property type="entry name" value="lambda repressor-like DNA-binding domains"/>
    <property type="match status" value="1"/>
</dbReference>
<comment type="caution">
    <text evidence="4">The sequence shown here is derived from an EMBL/GenBank/DDBJ whole genome shotgun (WGS) entry which is preliminary data.</text>
</comment>
<dbReference type="InterPro" id="IPR010982">
    <property type="entry name" value="Lambda_DNA-bd_dom_sf"/>
</dbReference>
<dbReference type="InterPro" id="IPR001387">
    <property type="entry name" value="Cro/C1-type_HTH"/>
</dbReference>
<organism evidence="4 5">
    <name type="scientific">Candidatus Cryptobacteroides excrementipullorum</name>
    <dbReference type="NCBI Taxonomy" id="2840761"/>
    <lineage>
        <taxon>Bacteria</taxon>
        <taxon>Pseudomonadati</taxon>
        <taxon>Bacteroidota</taxon>
        <taxon>Bacteroidia</taxon>
        <taxon>Bacteroidales</taxon>
        <taxon>Candidatus Cryptobacteroides</taxon>
    </lineage>
</organism>
<name>A0A9D9IWE4_9BACT</name>
<dbReference type="Pfam" id="PF12844">
    <property type="entry name" value="HTH_19"/>
    <property type="match status" value="1"/>
</dbReference>
<dbReference type="Gene3D" id="1.10.260.40">
    <property type="entry name" value="lambda repressor-like DNA-binding domains"/>
    <property type="match status" value="1"/>
</dbReference>
<keyword evidence="2" id="KW-0175">Coiled coil</keyword>
<dbReference type="PROSITE" id="PS50943">
    <property type="entry name" value="HTH_CROC1"/>
    <property type="match status" value="1"/>
</dbReference>
<evidence type="ECO:0000259" key="3">
    <source>
        <dbReference type="PROSITE" id="PS50943"/>
    </source>
</evidence>
<reference evidence="4" key="1">
    <citation type="submission" date="2020-10" db="EMBL/GenBank/DDBJ databases">
        <authorList>
            <person name="Gilroy R."/>
        </authorList>
    </citation>
    <scope>NUCLEOTIDE SEQUENCE</scope>
    <source>
        <strain evidence="4">2478</strain>
    </source>
</reference>
<accession>A0A9D9IWE4</accession>
<evidence type="ECO:0000313" key="5">
    <source>
        <dbReference type="Proteomes" id="UP000823771"/>
    </source>
</evidence>
<dbReference type="Proteomes" id="UP000823771">
    <property type="component" value="Unassembled WGS sequence"/>
</dbReference>
<dbReference type="CDD" id="cd00093">
    <property type="entry name" value="HTH_XRE"/>
    <property type="match status" value="1"/>
</dbReference>
<sequence length="123" mass="14268">MDNRSIKNNICKSRKEKKITQQQMAERLGISRNSYRKIESGNTVLVNDHVMHIANLLDKSPDEIVLGYSASEDSGKLLEEMNMEYARKIDELNGTISFLRERVRLLEDLVRTKDEIISMLKKK</sequence>
<feature type="coiled-coil region" evidence="2">
    <location>
        <begin position="82"/>
        <end position="109"/>
    </location>
</feature>
<evidence type="ECO:0000256" key="1">
    <source>
        <dbReference type="ARBA" id="ARBA00023125"/>
    </source>
</evidence>
<feature type="domain" description="HTH cro/C1-type" evidence="3">
    <location>
        <begin position="14"/>
        <end position="64"/>
    </location>
</feature>
<dbReference type="PANTHER" id="PTHR46558:SF11">
    <property type="entry name" value="HTH-TYPE TRANSCRIPTIONAL REGULATOR XRE"/>
    <property type="match status" value="1"/>
</dbReference>
<protein>
    <submittedName>
        <fullName evidence="4">Helix-turn-helix domain-containing protein</fullName>
    </submittedName>
</protein>
<dbReference type="EMBL" id="JADILZ010000106">
    <property type="protein sequence ID" value="MBO8479350.1"/>
    <property type="molecule type" value="Genomic_DNA"/>
</dbReference>
<dbReference type="GO" id="GO:0003677">
    <property type="term" value="F:DNA binding"/>
    <property type="evidence" value="ECO:0007669"/>
    <property type="project" value="UniProtKB-KW"/>
</dbReference>
<dbReference type="SMART" id="SM00530">
    <property type="entry name" value="HTH_XRE"/>
    <property type="match status" value="1"/>
</dbReference>
<keyword evidence="1" id="KW-0238">DNA-binding</keyword>
<reference evidence="4" key="2">
    <citation type="journal article" date="2021" name="PeerJ">
        <title>Extensive microbial diversity within the chicken gut microbiome revealed by metagenomics and culture.</title>
        <authorList>
            <person name="Gilroy R."/>
            <person name="Ravi A."/>
            <person name="Getino M."/>
            <person name="Pursley I."/>
            <person name="Horton D.L."/>
            <person name="Alikhan N.F."/>
            <person name="Baker D."/>
            <person name="Gharbi K."/>
            <person name="Hall N."/>
            <person name="Watson M."/>
            <person name="Adriaenssens E.M."/>
            <person name="Foster-Nyarko E."/>
            <person name="Jarju S."/>
            <person name="Secka A."/>
            <person name="Antonio M."/>
            <person name="Oren A."/>
            <person name="Chaudhuri R.R."/>
            <person name="La Ragione R."/>
            <person name="Hildebrand F."/>
            <person name="Pallen M.J."/>
        </authorList>
    </citation>
    <scope>NUCLEOTIDE SEQUENCE</scope>
    <source>
        <strain evidence="4">2478</strain>
    </source>
</reference>
<evidence type="ECO:0000256" key="2">
    <source>
        <dbReference type="SAM" id="Coils"/>
    </source>
</evidence>
<gene>
    <name evidence="4" type="ORF">IAB80_10775</name>
</gene>
<proteinExistence type="predicted"/>
<dbReference type="AlphaFoldDB" id="A0A9D9IWE4"/>